<feature type="transmembrane region" description="Helical" evidence="9">
    <location>
        <begin position="81"/>
        <end position="104"/>
    </location>
</feature>
<comment type="function">
    <text evidence="9">Part of the tripartite ATP-independent periplasmic (TRAP) transport system.</text>
</comment>
<dbReference type="PANTHER" id="PTHR35011:SF2">
    <property type="entry name" value="2,3-DIKETO-L-GULONATE TRAP TRANSPORTER SMALL PERMEASE PROTEIN YIAM"/>
    <property type="match status" value="1"/>
</dbReference>
<name>A0A2U2C6L9_9RHOB</name>
<proteinExistence type="inferred from homology"/>
<evidence type="ECO:0000259" key="10">
    <source>
        <dbReference type="Pfam" id="PF04290"/>
    </source>
</evidence>
<keyword evidence="5 9" id="KW-0812">Transmembrane</keyword>
<dbReference type="GO" id="GO:0015740">
    <property type="term" value="P:C4-dicarboxylate transport"/>
    <property type="evidence" value="ECO:0007669"/>
    <property type="project" value="TreeGrafter"/>
</dbReference>
<keyword evidence="7 9" id="KW-0472">Membrane</keyword>
<reference evidence="11 12" key="1">
    <citation type="submission" date="2018-05" db="EMBL/GenBank/DDBJ databases">
        <title>Pararhodobacter marina sp. nov., isolated from deep-sea water of the Indian Ocean.</title>
        <authorList>
            <person name="Lai Q.Sr."/>
            <person name="Liu X."/>
            <person name="Shao Z."/>
        </authorList>
    </citation>
    <scope>NUCLEOTIDE SEQUENCE [LARGE SCALE GENOMIC DNA]</scope>
    <source>
        <strain evidence="11 12">CIC4N-9</strain>
    </source>
</reference>
<feature type="transmembrane region" description="Helical" evidence="9">
    <location>
        <begin position="7"/>
        <end position="31"/>
    </location>
</feature>
<dbReference type="Proteomes" id="UP000244940">
    <property type="component" value="Unassembled WGS sequence"/>
</dbReference>
<dbReference type="InterPro" id="IPR055348">
    <property type="entry name" value="DctQ"/>
</dbReference>
<comment type="caution">
    <text evidence="11">The sequence shown here is derived from an EMBL/GenBank/DDBJ whole genome shotgun (WGS) entry which is preliminary data.</text>
</comment>
<evidence type="ECO:0000256" key="9">
    <source>
        <dbReference type="RuleBase" id="RU369079"/>
    </source>
</evidence>
<dbReference type="InterPro" id="IPR007387">
    <property type="entry name" value="TRAP_DctQ"/>
</dbReference>
<protein>
    <recommendedName>
        <fullName evidence="9">TRAP transporter small permease protein</fullName>
    </recommendedName>
</protein>
<dbReference type="OrthoDB" id="2877624at2"/>
<sequence>MTLIQKGTVVLGGFCLIAMALITCAEVVMRYAFSHPIFGAAEMVQILLGFLVFAGMFAVARERSHVTVSLFEPFFRAHAPRLYHLTFNIMSVLGVGSIAVILGWRVRDLMSYPETTVVLRLPMLWIVGGMTALAVLAILGAFAAMRRHGASQSPDA</sequence>
<evidence type="ECO:0000256" key="6">
    <source>
        <dbReference type="ARBA" id="ARBA00022989"/>
    </source>
</evidence>
<gene>
    <name evidence="11" type="ORF">C4N9_15760</name>
</gene>
<feature type="transmembrane region" description="Helical" evidence="9">
    <location>
        <begin position="124"/>
        <end position="144"/>
    </location>
</feature>
<keyword evidence="3" id="KW-1003">Cell membrane</keyword>
<keyword evidence="4 9" id="KW-0997">Cell inner membrane</keyword>
<evidence type="ECO:0000313" key="11">
    <source>
        <dbReference type="EMBL" id="PWE27502.1"/>
    </source>
</evidence>
<accession>A0A2U2C6L9</accession>
<comment type="similarity">
    <text evidence="8 9">Belongs to the TRAP transporter small permease family.</text>
</comment>
<dbReference type="GO" id="GO:0022857">
    <property type="term" value="F:transmembrane transporter activity"/>
    <property type="evidence" value="ECO:0007669"/>
    <property type="project" value="UniProtKB-UniRule"/>
</dbReference>
<feature type="transmembrane region" description="Helical" evidence="9">
    <location>
        <begin position="37"/>
        <end position="60"/>
    </location>
</feature>
<keyword evidence="12" id="KW-1185">Reference proteome</keyword>
<dbReference type="AlphaFoldDB" id="A0A2U2C6L9"/>
<keyword evidence="2 9" id="KW-0813">Transport</keyword>
<organism evidence="11 12">
    <name type="scientific">Pararhodobacter marinus</name>
    <dbReference type="NCBI Taxonomy" id="2184063"/>
    <lineage>
        <taxon>Bacteria</taxon>
        <taxon>Pseudomonadati</taxon>
        <taxon>Pseudomonadota</taxon>
        <taxon>Alphaproteobacteria</taxon>
        <taxon>Rhodobacterales</taxon>
        <taxon>Paracoccaceae</taxon>
        <taxon>Pararhodobacter</taxon>
    </lineage>
</organism>
<dbReference type="RefSeq" id="WP_109534314.1">
    <property type="nucleotide sequence ID" value="NZ_QEYD01000010.1"/>
</dbReference>
<evidence type="ECO:0000256" key="3">
    <source>
        <dbReference type="ARBA" id="ARBA00022475"/>
    </source>
</evidence>
<comment type="subunit">
    <text evidence="9">The complex comprises the extracytoplasmic solute receptor protein and the two transmembrane proteins.</text>
</comment>
<dbReference type="EMBL" id="QEYD01000010">
    <property type="protein sequence ID" value="PWE27502.1"/>
    <property type="molecule type" value="Genomic_DNA"/>
</dbReference>
<evidence type="ECO:0000313" key="12">
    <source>
        <dbReference type="Proteomes" id="UP000244940"/>
    </source>
</evidence>
<dbReference type="PANTHER" id="PTHR35011">
    <property type="entry name" value="2,3-DIKETO-L-GULONATE TRAP TRANSPORTER SMALL PERMEASE PROTEIN YIAM"/>
    <property type="match status" value="1"/>
</dbReference>
<evidence type="ECO:0000256" key="1">
    <source>
        <dbReference type="ARBA" id="ARBA00004429"/>
    </source>
</evidence>
<evidence type="ECO:0000256" key="5">
    <source>
        <dbReference type="ARBA" id="ARBA00022692"/>
    </source>
</evidence>
<evidence type="ECO:0000256" key="8">
    <source>
        <dbReference type="ARBA" id="ARBA00038436"/>
    </source>
</evidence>
<comment type="subcellular location">
    <subcellularLocation>
        <location evidence="1 9">Cell inner membrane</location>
        <topology evidence="1 9">Multi-pass membrane protein</topology>
    </subcellularLocation>
</comment>
<evidence type="ECO:0000256" key="2">
    <source>
        <dbReference type="ARBA" id="ARBA00022448"/>
    </source>
</evidence>
<keyword evidence="6 9" id="KW-1133">Transmembrane helix</keyword>
<dbReference type="Pfam" id="PF04290">
    <property type="entry name" value="DctQ"/>
    <property type="match status" value="1"/>
</dbReference>
<evidence type="ECO:0000256" key="4">
    <source>
        <dbReference type="ARBA" id="ARBA00022519"/>
    </source>
</evidence>
<dbReference type="GO" id="GO:0005886">
    <property type="term" value="C:plasma membrane"/>
    <property type="evidence" value="ECO:0007669"/>
    <property type="project" value="UniProtKB-SubCell"/>
</dbReference>
<feature type="domain" description="Tripartite ATP-independent periplasmic transporters DctQ component" evidence="10">
    <location>
        <begin position="19"/>
        <end position="147"/>
    </location>
</feature>
<dbReference type="GeneID" id="94366352"/>
<evidence type="ECO:0000256" key="7">
    <source>
        <dbReference type="ARBA" id="ARBA00023136"/>
    </source>
</evidence>